<reference evidence="2 3" key="1">
    <citation type="submission" date="2019-08" db="EMBL/GenBank/DDBJ databases">
        <title>Draft genome sequence of Lysobacter sp. UKS-15.</title>
        <authorList>
            <person name="Im W.-T."/>
        </authorList>
    </citation>
    <scope>NUCLEOTIDE SEQUENCE [LARGE SCALE GENOMIC DNA]</scope>
    <source>
        <strain evidence="2 3">UKS-15</strain>
    </source>
</reference>
<keyword evidence="1" id="KW-0732">Signal</keyword>
<dbReference type="Proteomes" id="UP000323164">
    <property type="component" value="Unassembled WGS sequence"/>
</dbReference>
<dbReference type="InterPro" id="IPR012347">
    <property type="entry name" value="Ferritin-like"/>
</dbReference>
<dbReference type="Gene3D" id="1.20.1260.10">
    <property type="match status" value="1"/>
</dbReference>
<dbReference type="OrthoDB" id="8603558at2"/>
<organism evidence="2 3">
    <name type="scientific">Cognatilysobacter lacus</name>
    <dbReference type="NCBI Taxonomy" id="1643323"/>
    <lineage>
        <taxon>Bacteria</taxon>
        <taxon>Pseudomonadati</taxon>
        <taxon>Pseudomonadota</taxon>
        <taxon>Gammaproteobacteria</taxon>
        <taxon>Lysobacterales</taxon>
        <taxon>Lysobacteraceae</taxon>
        <taxon>Cognatilysobacter</taxon>
    </lineage>
</organism>
<dbReference type="AlphaFoldDB" id="A0A5D8Z551"/>
<evidence type="ECO:0000256" key="1">
    <source>
        <dbReference type="SAM" id="SignalP"/>
    </source>
</evidence>
<comment type="caution">
    <text evidence="2">The sequence shown here is derived from an EMBL/GenBank/DDBJ whole genome shotgun (WGS) entry which is preliminary data.</text>
</comment>
<evidence type="ECO:0000313" key="3">
    <source>
        <dbReference type="Proteomes" id="UP000323164"/>
    </source>
</evidence>
<name>A0A5D8Z551_9GAMM</name>
<dbReference type="EMBL" id="VTRV01000069">
    <property type="protein sequence ID" value="TZF89807.1"/>
    <property type="molecule type" value="Genomic_DNA"/>
</dbReference>
<gene>
    <name evidence="2" type="ORF">FW784_07840</name>
</gene>
<sequence length="147" mass="16286">MTTVRPKQPHQAVLTGAFLSVLLASTAATAQHPMQDQHRMPPQTMPHTMHDMPGMPQSMAGMSEGSRQLHAAMMSGMRGGMPMHMTGNVDTDFATMMTMHDRKSVAMADVVIKYGKDRKLVDLARKMRADRLAQVRQWAPYVAPAKK</sequence>
<proteinExistence type="predicted"/>
<protein>
    <submittedName>
        <fullName evidence="2">DUF305 domain-containing protein</fullName>
    </submittedName>
</protein>
<accession>A0A5D8Z551</accession>
<keyword evidence="3" id="KW-1185">Reference proteome</keyword>
<evidence type="ECO:0000313" key="2">
    <source>
        <dbReference type="EMBL" id="TZF89807.1"/>
    </source>
</evidence>
<feature type="signal peptide" evidence="1">
    <location>
        <begin position="1"/>
        <end position="30"/>
    </location>
</feature>
<feature type="chain" id="PRO_5023069149" evidence="1">
    <location>
        <begin position="31"/>
        <end position="147"/>
    </location>
</feature>
<dbReference type="RefSeq" id="WP_149352792.1">
    <property type="nucleotide sequence ID" value="NZ_VTRV01000069.1"/>
</dbReference>